<keyword evidence="7" id="KW-0256">Endoplasmic reticulum</keyword>
<dbReference type="PRINTS" id="PR00385">
    <property type="entry name" value="P450"/>
</dbReference>
<keyword evidence="8" id="KW-0492">Microsome</keyword>
<comment type="similarity">
    <text evidence="4">Belongs to the cytochrome P450 family.</text>
</comment>
<name>A0A8K0CKV5_IGNLU</name>
<evidence type="ECO:0000256" key="12">
    <source>
        <dbReference type="ARBA" id="ARBA00023136"/>
    </source>
</evidence>
<evidence type="ECO:0000256" key="13">
    <source>
        <dbReference type="PIRSR" id="PIRSR602402-1"/>
    </source>
</evidence>
<evidence type="ECO:0000313" key="14">
    <source>
        <dbReference type="EMBL" id="KAF2888244.1"/>
    </source>
</evidence>
<dbReference type="PANTHER" id="PTHR24292:SF100">
    <property type="entry name" value="CYTOCHROME P450 6A16, ISOFORM B-RELATED"/>
    <property type="match status" value="1"/>
</dbReference>
<sequence>MKSKGLKYCGFYSLAQPNLILLDLELTKTIMTKDFKHFTDRGIYINEDIDPLSAQLLSLKGQEWKLRRNKISPTFTSGKMKMMFETLLNCSEGLNYWMDDAAENHKVLDTKEILGRFTTDVIGSCGFGIECNSLQDPNSEFRKYGKKALGEGFWDQFINVVSILAPSLLDTLKISVTPKDITNFFMNTVKETIRYREENNILRKDFMHLMIQLKNNVKIGSGDDFGELKLKESENNVSLTDEQIAAEAFLFFIAGFETSATTLTFCFYELASNTNIQEELRNEIREVLGKYEGKLTYNAIMEMTYMDKCISETLRKYPPVPSIARICTEKYNIPDTNVIIEKGTIVQIPVLGIHYDPEYYPNPDKFDPERFSPENKSQRHQYSWLPFGEGPRVCI</sequence>
<dbReference type="OrthoDB" id="2789670at2759"/>
<dbReference type="GO" id="GO:0005789">
    <property type="term" value="C:endoplasmic reticulum membrane"/>
    <property type="evidence" value="ECO:0007669"/>
    <property type="project" value="UniProtKB-SubCell"/>
</dbReference>
<dbReference type="Pfam" id="PF00067">
    <property type="entry name" value="p450"/>
    <property type="match status" value="1"/>
</dbReference>
<evidence type="ECO:0000256" key="8">
    <source>
        <dbReference type="ARBA" id="ARBA00022848"/>
    </source>
</evidence>
<evidence type="ECO:0000256" key="9">
    <source>
        <dbReference type="ARBA" id="ARBA00023002"/>
    </source>
</evidence>
<dbReference type="GO" id="GO:0005506">
    <property type="term" value="F:iron ion binding"/>
    <property type="evidence" value="ECO:0007669"/>
    <property type="project" value="InterPro"/>
</dbReference>
<evidence type="ECO:0008006" key="16">
    <source>
        <dbReference type="Google" id="ProtNLM"/>
    </source>
</evidence>
<evidence type="ECO:0000256" key="6">
    <source>
        <dbReference type="ARBA" id="ARBA00022723"/>
    </source>
</evidence>
<evidence type="ECO:0000256" key="10">
    <source>
        <dbReference type="ARBA" id="ARBA00023004"/>
    </source>
</evidence>
<dbReference type="GO" id="GO:0016705">
    <property type="term" value="F:oxidoreductase activity, acting on paired donors, with incorporation or reduction of molecular oxygen"/>
    <property type="evidence" value="ECO:0007669"/>
    <property type="project" value="InterPro"/>
</dbReference>
<comment type="subcellular location">
    <subcellularLocation>
        <location evidence="3">Endoplasmic reticulum membrane</location>
        <topology evidence="3">Peripheral membrane protein</topology>
    </subcellularLocation>
    <subcellularLocation>
        <location evidence="2">Microsome membrane</location>
        <topology evidence="2">Peripheral membrane protein</topology>
    </subcellularLocation>
</comment>
<evidence type="ECO:0000256" key="7">
    <source>
        <dbReference type="ARBA" id="ARBA00022824"/>
    </source>
</evidence>
<evidence type="ECO:0000256" key="2">
    <source>
        <dbReference type="ARBA" id="ARBA00004174"/>
    </source>
</evidence>
<dbReference type="EMBL" id="VTPC01078798">
    <property type="protein sequence ID" value="KAF2888244.1"/>
    <property type="molecule type" value="Genomic_DNA"/>
</dbReference>
<evidence type="ECO:0000313" key="15">
    <source>
        <dbReference type="Proteomes" id="UP000801492"/>
    </source>
</evidence>
<dbReference type="Proteomes" id="UP000801492">
    <property type="component" value="Unassembled WGS sequence"/>
</dbReference>
<dbReference type="GO" id="GO:0020037">
    <property type="term" value="F:heme binding"/>
    <property type="evidence" value="ECO:0007669"/>
    <property type="project" value="InterPro"/>
</dbReference>
<dbReference type="InterPro" id="IPR002402">
    <property type="entry name" value="Cyt_P450_E_grp-II"/>
</dbReference>
<evidence type="ECO:0000256" key="5">
    <source>
        <dbReference type="ARBA" id="ARBA00022617"/>
    </source>
</evidence>
<keyword evidence="15" id="KW-1185">Reference proteome</keyword>
<comment type="cofactor">
    <cofactor evidence="1 13">
        <name>heme</name>
        <dbReference type="ChEBI" id="CHEBI:30413"/>
    </cofactor>
</comment>
<dbReference type="InterPro" id="IPR050476">
    <property type="entry name" value="Insect_CytP450_Detox"/>
</dbReference>
<keyword evidence="10 13" id="KW-0408">Iron</keyword>
<accession>A0A8K0CKV5</accession>
<gene>
    <name evidence="14" type="ORF">ILUMI_17929</name>
</gene>
<feature type="non-terminal residue" evidence="14">
    <location>
        <position position="1"/>
    </location>
</feature>
<dbReference type="AlphaFoldDB" id="A0A8K0CKV5"/>
<keyword evidence="12" id="KW-0472">Membrane</keyword>
<comment type="caution">
    <text evidence="14">The sequence shown here is derived from an EMBL/GenBank/DDBJ whole genome shotgun (WGS) entry which is preliminary data.</text>
</comment>
<feature type="binding site" description="axial binding residue" evidence="13">
    <location>
        <position position="394"/>
    </location>
    <ligand>
        <name>heme</name>
        <dbReference type="ChEBI" id="CHEBI:30413"/>
    </ligand>
    <ligandPart>
        <name>Fe</name>
        <dbReference type="ChEBI" id="CHEBI:18248"/>
    </ligandPart>
</feature>
<protein>
    <recommendedName>
        <fullName evidence="16">Cytochrome P450</fullName>
    </recommendedName>
</protein>
<evidence type="ECO:0000256" key="1">
    <source>
        <dbReference type="ARBA" id="ARBA00001971"/>
    </source>
</evidence>
<dbReference type="FunFam" id="1.10.630.10:FF:000042">
    <property type="entry name" value="Cytochrome P450"/>
    <property type="match status" value="1"/>
</dbReference>
<dbReference type="PANTHER" id="PTHR24292">
    <property type="entry name" value="CYTOCHROME P450"/>
    <property type="match status" value="1"/>
</dbReference>
<keyword evidence="11" id="KW-0503">Monooxygenase</keyword>
<dbReference type="InterPro" id="IPR001128">
    <property type="entry name" value="Cyt_P450"/>
</dbReference>
<evidence type="ECO:0000256" key="3">
    <source>
        <dbReference type="ARBA" id="ARBA00004406"/>
    </source>
</evidence>
<evidence type="ECO:0000256" key="4">
    <source>
        <dbReference type="ARBA" id="ARBA00010617"/>
    </source>
</evidence>
<dbReference type="Gene3D" id="1.10.630.10">
    <property type="entry name" value="Cytochrome P450"/>
    <property type="match status" value="1"/>
</dbReference>
<reference evidence="14" key="1">
    <citation type="submission" date="2019-08" db="EMBL/GenBank/DDBJ databases">
        <title>The genome of the North American firefly Photinus pyralis.</title>
        <authorList>
            <consortium name="Photinus pyralis genome working group"/>
            <person name="Fallon T.R."/>
            <person name="Sander Lower S.E."/>
            <person name="Weng J.-K."/>
        </authorList>
    </citation>
    <scope>NUCLEOTIDE SEQUENCE</scope>
    <source>
        <strain evidence="14">TRF0915ILg1</strain>
        <tissue evidence="14">Whole body</tissue>
    </source>
</reference>
<dbReference type="SUPFAM" id="SSF48264">
    <property type="entry name" value="Cytochrome P450"/>
    <property type="match status" value="1"/>
</dbReference>
<evidence type="ECO:0000256" key="11">
    <source>
        <dbReference type="ARBA" id="ARBA00023033"/>
    </source>
</evidence>
<dbReference type="CDD" id="cd11056">
    <property type="entry name" value="CYP6-like"/>
    <property type="match status" value="1"/>
</dbReference>
<keyword evidence="9" id="KW-0560">Oxidoreductase</keyword>
<keyword evidence="6 13" id="KW-0479">Metal-binding</keyword>
<proteinExistence type="inferred from homology"/>
<organism evidence="14 15">
    <name type="scientific">Ignelater luminosus</name>
    <name type="common">Cucubano</name>
    <name type="synonym">Pyrophorus luminosus</name>
    <dbReference type="NCBI Taxonomy" id="2038154"/>
    <lineage>
        <taxon>Eukaryota</taxon>
        <taxon>Metazoa</taxon>
        <taxon>Ecdysozoa</taxon>
        <taxon>Arthropoda</taxon>
        <taxon>Hexapoda</taxon>
        <taxon>Insecta</taxon>
        <taxon>Pterygota</taxon>
        <taxon>Neoptera</taxon>
        <taxon>Endopterygota</taxon>
        <taxon>Coleoptera</taxon>
        <taxon>Polyphaga</taxon>
        <taxon>Elateriformia</taxon>
        <taxon>Elateroidea</taxon>
        <taxon>Elateridae</taxon>
        <taxon>Agrypninae</taxon>
        <taxon>Pyrophorini</taxon>
        <taxon>Ignelater</taxon>
    </lineage>
</organism>
<dbReference type="GO" id="GO:0004497">
    <property type="term" value="F:monooxygenase activity"/>
    <property type="evidence" value="ECO:0007669"/>
    <property type="project" value="UniProtKB-KW"/>
</dbReference>
<dbReference type="PRINTS" id="PR00464">
    <property type="entry name" value="EP450II"/>
</dbReference>
<dbReference type="InterPro" id="IPR036396">
    <property type="entry name" value="Cyt_P450_sf"/>
</dbReference>
<keyword evidence="5 13" id="KW-0349">Heme</keyword>